<dbReference type="AlphaFoldDB" id="A0A521DL36"/>
<dbReference type="EMBL" id="FXTI01000006">
    <property type="protein sequence ID" value="SMO72417.1"/>
    <property type="molecule type" value="Genomic_DNA"/>
</dbReference>
<accession>A0A521DL36</accession>
<gene>
    <name evidence="1" type="ORF">SAMN06264849_106120</name>
</gene>
<name>A0A521DL36_9BACL</name>
<protein>
    <submittedName>
        <fullName evidence="1">Uncharacterized protein</fullName>
    </submittedName>
</protein>
<evidence type="ECO:0000313" key="2">
    <source>
        <dbReference type="Proteomes" id="UP000315636"/>
    </source>
</evidence>
<sequence>MSKNRAILWMIMSISTTEYVKLETTFECEECRKPTTLKTTLGDCMAYTNITVNNDGRLVSGSCFYVPLMERGFFNGI</sequence>
<evidence type="ECO:0000313" key="1">
    <source>
        <dbReference type="EMBL" id="SMO72417.1"/>
    </source>
</evidence>
<dbReference type="Proteomes" id="UP000315636">
    <property type="component" value="Unassembled WGS sequence"/>
</dbReference>
<keyword evidence="2" id="KW-1185">Reference proteome</keyword>
<proteinExistence type="predicted"/>
<organism evidence="1 2">
    <name type="scientific">Melghirimyces algeriensis</name>
    <dbReference type="NCBI Taxonomy" id="910412"/>
    <lineage>
        <taxon>Bacteria</taxon>
        <taxon>Bacillati</taxon>
        <taxon>Bacillota</taxon>
        <taxon>Bacilli</taxon>
        <taxon>Bacillales</taxon>
        <taxon>Thermoactinomycetaceae</taxon>
        <taxon>Melghirimyces</taxon>
    </lineage>
</organism>
<reference evidence="1 2" key="1">
    <citation type="submission" date="2017-05" db="EMBL/GenBank/DDBJ databases">
        <authorList>
            <person name="Varghese N."/>
            <person name="Submissions S."/>
        </authorList>
    </citation>
    <scope>NUCLEOTIDE SEQUENCE [LARGE SCALE GENOMIC DNA]</scope>
    <source>
        <strain evidence="1 2">DSM 45474</strain>
    </source>
</reference>